<accession>A0A1E7JMA4</accession>
<reference evidence="3 4" key="1">
    <citation type="journal article" date="2016" name="Front. Microbiol.">
        <title>Comparative Genomics Analysis of Streptomyces Species Reveals Their Adaptation to the Marine Environment and Their Diversity at the Genomic Level.</title>
        <authorList>
            <person name="Tian X."/>
            <person name="Zhang Z."/>
            <person name="Yang T."/>
            <person name="Chen M."/>
            <person name="Li J."/>
            <person name="Chen F."/>
            <person name="Yang J."/>
            <person name="Li W."/>
            <person name="Zhang B."/>
            <person name="Zhang Z."/>
            <person name="Wu J."/>
            <person name="Zhang C."/>
            <person name="Long L."/>
            <person name="Xiao J."/>
        </authorList>
    </citation>
    <scope>NUCLEOTIDE SEQUENCE [LARGE SCALE GENOMIC DNA]</scope>
    <source>
        <strain evidence="3 4">SCSIO 10390</strain>
    </source>
</reference>
<dbReference type="STRING" id="933944.AN215_14735"/>
<dbReference type="AlphaFoldDB" id="A0A1E7JMA4"/>
<sequence>MSSIPAPRRRTVLSGLLAAAAVPAVTACSGGITSLKGGGSGGSGAADSGAGLVIGTANFTENQILGHLYAEALRGSGVKATVKPSLGSREVVVPALEGGDIDLLPEYQGNLLLHFDKKAKETEAGELQNALAAELPASLEALPYAAAEDKDVFAVTRETAEKHGLKSYADLRKTDGELVFGGPAEDKTRVVGLVGFRERYDVTFKEFKALDASGPLVKGALKKGDVDIANLFSTDADIRENDWVVLSDPLHMVPAQHVVPVVRSAVADAPVRKALARLGTALTTSELSKLNRMVDVDREDPDDVAAEWAAEHGLTEN</sequence>
<feature type="signal peptide" evidence="1">
    <location>
        <begin position="1"/>
        <end position="27"/>
    </location>
</feature>
<feature type="domain" description="ABC-type glycine betaine transport system substrate-binding" evidence="2">
    <location>
        <begin position="52"/>
        <end position="310"/>
    </location>
</feature>
<proteinExistence type="predicted"/>
<dbReference type="EMBL" id="LJGT01000039">
    <property type="protein sequence ID" value="OEU89010.1"/>
    <property type="molecule type" value="Genomic_DNA"/>
</dbReference>
<dbReference type="Pfam" id="PF04069">
    <property type="entry name" value="OpuAC"/>
    <property type="match status" value="1"/>
</dbReference>
<gene>
    <name evidence="3" type="ORF">AN215_14735</name>
</gene>
<comment type="caution">
    <text evidence="3">The sequence shown here is derived from an EMBL/GenBank/DDBJ whole genome shotgun (WGS) entry which is preliminary data.</text>
</comment>
<name>A0A1E7JMA4_9ACTN</name>
<dbReference type="PATRIC" id="fig|933944.5.peg.966"/>
<dbReference type="OrthoDB" id="9781705at2"/>
<dbReference type="CDD" id="cd13606">
    <property type="entry name" value="PBP2_ProX_like"/>
    <property type="match status" value="1"/>
</dbReference>
<dbReference type="Proteomes" id="UP000176087">
    <property type="component" value="Unassembled WGS sequence"/>
</dbReference>
<organism evidence="3 4">
    <name type="scientific">Streptomyces abyssalis</name>
    <dbReference type="NCBI Taxonomy" id="933944"/>
    <lineage>
        <taxon>Bacteria</taxon>
        <taxon>Bacillati</taxon>
        <taxon>Actinomycetota</taxon>
        <taxon>Actinomycetes</taxon>
        <taxon>Kitasatosporales</taxon>
        <taxon>Streptomycetaceae</taxon>
        <taxon>Streptomyces</taxon>
    </lineage>
</organism>
<evidence type="ECO:0000313" key="3">
    <source>
        <dbReference type="EMBL" id="OEU89010.1"/>
    </source>
</evidence>
<evidence type="ECO:0000313" key="4">
    <source>
        <dbReference type="Proteomes" id="UP000176087"/>
    </source>
</evidence>
<keyword evidence="4" id="KW-1185">Reference proteome</keyword>
<dbReference type="GO" id="GO:0043190">
    <property type="term" value="C:ATP-binding cassette (ABC) transporter complex"/>
    <property type="evidence" value="ECO:0007669"/>
    <property type="project" value="InterPro"/>
</dbReference>
<dbReference type="InterPro" id="IPR007210">
    <property type="entry name" value="ABC_Gly_betaine_transp_sub-bd"/>
</dbReference>
<evidence type="ECO:0000259" key="2">
    <source>
        <dbReference type="Pfam" id="PF04069"/>
    </source>
</evidence>
<dbReference type="Gene3D" id="3.40.190.10">
    <property type="entry name" value="Periplasmic binding protein-like II"/>
    <property type="match status" value="1"/>
</dbReference>
<dbReference type="GO" id="GO:0022857">
    <property type="term" value="F:transmembrane transporter activity"/>
    <property type="evidence" value="ECO:0007669"/>
    <property type="project" value="InterPro"/>
</dbReference>
<protein>
    <submittedName>
        <fullName evidence="3">ABC transporter substrate-binding protein</fullName>
    </submittedName>
</protein>
<dbReference type="SUPFAM" id="SSF53850">
    <property type="entry name" value="Periplasmic binding protein-like II"/>
    <property type="match status" value="1"/>
</dbReference>
<keyword evidence="1" id="KW-0732">Signal</keyword>
<dbReference type="RefSeq" id="WP_070013473.1">
    <property type="nucleotide sequence ID" value="NZ_LJGS01000044.1"/>
</dbReference>
<feature type="chain" id="PRO_5038763264" evidence="1">
    <location>
        <begin position="28"/>
        <end position="317"/>
    </location>
</feature>
<evidence type="ECO:0000256" key="1">
    <source>
        <dbReference type="SAM" id="SignalP"/>
    </source>
</evidence>
<dbReference type="Gene3D" id="3.40.190.120">
    <property type="entry name" value="Osmoprotection protein (prox), domain 2"/>
    <property type="match status" value="1"/>
</dbReference>